<reference evidence="2 3" key="1">
    <citation type="submission" date="2024-05" db="EMBL/GenBank/DDBJ databases">
        <title>Haplotype-resolved chromosome-level genome assembly of Huyou (Citrus changshanensis).</title>
        <authorList>
            <person name="Miao C."/>
            <person name="Chen W."/>
            <person name="Wu Y."/>
            <person name="Wang L."/>
            <person name="Zhao S."/>
            <person name="Grierson D."/>
            <person name="Xu C."/>
            <person name="Chen K."/>
        </authorList>
    </citation>
    <scope>NUCLEOTIDE SEQUENCE [LARGE SCALE GENOMIC DNA]</scope>
    <source>
        <strain evidence="2">01-14</strain>
        <tissue evidence="2">Leaf</tissue>
    </source>
</reference>
<dbReference type="EMBL" id="JBCGBO010000025">
    <property type="protein sequence ID" value="KAK9175226.1"/>
    <property type="molecule type" value="Genomic_DNA"/>
</dbReference>
<name>A0AAP0LHM1_9ROSI</name>
<accession>A0AAP0LHM1</accession>
<gene>
    <name evidence="2" type="ORF">WN944_027232</name>
</gene>
<comment type="caution">
    <text evidence="2">The sequence shown here is derived from an EMBL/GenBank/DDBJ whole genome shotgun (WGS) entry which is preliminary data.</text>
</comment>
<feature type="compositionally biased region" description="Polar residues" evidence="1">
    <location>
        <begin position="20"/>
        <end position="30"/>
    </location>
</feature>
<dbReference type="Proteomes" id="UP001428341">
    <property type="component" value="Unassembled WGS sequence"/>
</dbReference>
<protein>
    <submittedName>
        <fullName evidence="2">Uncharacterized protein</fullName>
    </submittedName>
</protein>
<evidence type="ECO:0000313" key="2">
    <source>
        <dbReference type="EMBL" id="KAK9175226.1"/>
    </source>
</evidence>
<sequence>MDTEAVFESYKVALRRAFTSQPSPKANSANHWKPSPPPPV</sequence>
<evidence type="ECO:0000256" key="1">
    <source>
        <dbReference type="SAM" id="MobiDB-lite"/>
    </source>
</evidence>
<organism evidence="2 3">
    <name type="scientific">Citrus x changshan-huyou</name>
    <dbReference type="NCBI Taxonomy" id="2935761"/>
    <lineage>
        <taxon>Eukaryota</taxon>
        <taxon>Viridiplantae</taxon>
        <taxon>Streptophyta</taxon>
        <taxon>Embryophyta</taxon>
        <taxon>Tracheophyta</taxon>
        <taxon>Spermatophyta</taxon>
        <taxon>Magnoliopsida</taxon>
        <taxon>eudicotyledons</taxon>
        <taxon>Gunneridae</taxon>
        <taxon>Pentapetalae</taxon>
        <taxon>rosids</taxon>
        <taxon>malvids</taxon>
        <taxon>Sapindales</taxon>
        <taxon>Rutaceae</taxon>
        <taxon>Aurantioideae</taxon>
        <taxon>Citrus</taxon>
    </lineage>
</organism>
<evidence type="ECO:0000313" key="3">
    <source>
        <dbReference type="Proteomes" id="UP001428341"/>
    </source>
</evidence>
<proteinExistence type="predicted"/>
<dbReference type="AlphaFoldDB" id="A0AAP0LHM1"/>
<keyword evidence="3" id="KW-1185">Reference proteome</keyword>
<feature type="region of interest" description="Disordered" evidence="1">
    <location>
        <begin position="20"/>
        <end position="40"/>
    </location>
</feature>